<reference evidence="7 8" key="1">
    <citation type="submission" date="2022-04" db="EMBL/GenBank/DDBJ databases">
        <title>Diverse halophilic archaea isolated from saline environments.</title>
        <authorList>
            <person name="Cui H.-L."/>
        </authorList>
    </citation>
    <scope>NUCLEOTIDE SEQUENCE [LARGE SCALE GENOMIC DNA]</scope>
    <source>
        <strain evidence="7 8">XZYJT49</strain>
    </source>
</reference>
<feature type="transmembrane region" description="Helical" evidence="5">
    <location>
        <begin position="66"/>
        <end position="93"/>
    </location>
</feature>
<protein>
    <submittedName>
        <fullName evidence="7">Rhomboid family intramembrane serine protease</fullName>
    </submittedName>
</protein>
<dbReference type="PANTHER" id="PTHR43066">
    <property type="entry name" value="RHOMBOID-RELATED PROTEIN"/>
    <property type="match status" value="1"/>
</dbReference>
<evidence type="ECO:0000256" key="2">
    <source>
        <dbReference type="ARBA" id="ARBA00022692"/>
    </source>
</evidence>
<accession>A0A8U0HZS5</accession>
<dbReference type="Pfam" id="PF01694">
    <property type="entry name" value="Rhomboid"/>
    <property type="match status" value="1"/>
</dbReference>
<gene>
    <name evidence="7" type="ORF">M0R89_09120</name>
</gene>
<keyword evidence="8" id="KW-1185">Reference proteome</keyword>
<evidence type="ECO:0000259" key="6">
    <source>
        <dbReference type="Pfam" id="PF01694"/>
    </source>
</evidence>
<organism evidence="7 8">
    <name type="scientific">Halorussus limi</name>
    <dbReference type="NCBI Taxonomy" id="2938695"/>
    <lineage>
        <taxon>Archaea</taxon>
        <taxon>Methanobacteriati</taxon>
        <taxon>Methanobacteriota</taxon>
        <taxon>Stenosarchaea group</taxon>
        <taxon>Halobacteria</taxon>
        <taxon>Halobacteriales</taxon>
        <taxon>Haladaptataceae</taxon>
        <taxon>Halorussus</taxon>
    </lineage>
</organism>
<dbReference type="GeneID" id="72185357"/>
<feature type="transmembrane region" description="Helical" evidence="5">
    <location>
        <begin position="127"/>
        <end position="146"/>
    </location>
</feature>
<dbReference type="SUPFAM" id="SSF144091">
    <property type="entry name" value="Rhomboid-like"/>
    <property type="match status" value="1"/>
</dbReference>
<evidence type="ECO:0000313" key="8">
    <source>
        <dbReference type="Proteomes" id="UP000830729"/>
    </source>
</evidence>
<dbReference type="EMBL" id="CP096659">
    <property type="protein sequence ID" value="UPV76196.1"/>
    <property type="molecule type" value="Genomic_DNA"/>
</dbReference>
<name>A0A8U0HZS5_9EURY</name>
<keyword evidence="4 5" id="KW-0472">Membrane</keyword>
<feature type="transmembrane region" description="Helical" evidence="5">
    <location>
        <begin position="25"/>
        <end position="45"/>
    </location>
</feature>
<feature type="transmembrane region" description="Helical" evidence="5">
    <location>
        <begin position="166"/>
        <end position="199"/>
    </location>
</feature>
<keyword evidence="7" id="KW-0378">Hydrolase</keyword>
<evidence type="ECO:0000313" key="7">
    <source>
        <dbReference type="EMBL" id="UPV76196.1"/>
    </source>
</evidence>
<keyword evidence="3 5" id="KW-1133">Transmembrane helix</keyword>
<dbReference type="Gene3D" id="1.20.1540.10">
    <property type="entry name" value="Rhomboid-like"/>
    <property type="match status" value="1"/>
</dbReference>
<evidence type="ECO:0000256" key="4">
    <source>
        <dbReference type="ARBA" id="ARBA00023136"/>
    </source>
</evidence>
<proteinExistence type="predicted"/>
<dbReference type="GO" id="GO:0016020">
    <property type="term" value="C:membrane"/>
    <property type="evidence" value="ECO:0007669"/>
    <property type="project" value="UniProtKB-SubCell"/>
</dbReference>
<feature type="transmembrane region" description="Helical" evidence="5">
    <location>
        <begin position="99"/>
        <end position="120"/>
    </location>
</feature>
<dbReference type="InterPro" id="IPR035952">
    <property type="entry name" value="Rhomboid-like_sf"/>
</dbReference>
<dbReference type="Proteomes" id="UP000830729">
    <property type="component" value="Chromosome"/>
</dbReference>
<evidence type="ECO:0000256" key="3">
    <source>
        <dbReference type="ARBA" id="ARBA00022989"/>
    </source>
</evidence>
<comment type="subcellular location">
    <subcellularLocation>
        <location evidence="1">Membrane</location>
        <topology evidence="1">Multi-pass membrane protein</topology>
    </subcellularLocation>
</comment>
<dbReference type="RefSeq" id="WP_248652229.1">
    <property type="nucleotide sequence ID" value="NZ_CP096659.1"/>
</dbReference>
<evidence type="ECO:0000256" key="1">
    <source>
        <dbReference type="ARBA" id="ARBA00004141"/>
    </source>
</evidence>
<keyword evidence="2 5" id="KW-0812">Transmembrane</keyword>
<evidence type="ECO:0000256" key="5">
    <source>
        <dbReference type="SAM" id="Phobius"/>
    </source>
</evidence>
<dbReference type="GO" id="GO:0006508">
    <property type="term" value="P:proteolysis"/>
    <property type="evidence" value="ECO:0007669"/>
    <property type="project" value="UniProtKB-KW"/>
</dbReference>
<feature type="domain" description="Peptidase S54 rhomboid" evidence="6">
    <location>
        <begin position="62"/>
        <end position="201"/>
    </location>
</feature>
<keyword evidence="7" id="KW-0645">Protease</keyword>
<dbReference type="GO" id="GO:0004252">
    <property type="term" value="F:serine-type endopeptidase activity"/>
    <property type="evidence" value="ECO:0007669"/>
    <property type="project" value="InterPro"/>
</dbReference>
<dbReference type="KEGG" id="halx:M0R89_09120"/>
<dbReference type="InterPro" id="IPR022764">
    <property type="entry name" value="Peptidase_S54_rhomboid_dom"/>
</dbReference>
<dbReference type="AlphaFoldDB" id="A0A8U0HZS5"/>
<sequence>MSYEYGDPASAERESSGWLVRSPTLQTLVVFLLVFAVQSVVGLVSRRLAIGLFALGPSVSAKPWTLLVSVYAHAGVGHLVSNAVVLVLVGLAVERVTTAWRFHLFFASVGMAAGLAQVAVSGLVGRASVVLGASGAVFGLLGYLLAGNPVTDAVLGRLPLSGRSRAALLLALAGVVTLFTASPGVALVAHFAGFALGALSGRARLLGA</sequence>